<dbReference type="EMBL" id="LACD01000033">
    <property type="protein sequence ID" value="KJZ37195.1"/>
    <property type="molecule type" value="Genomic_DNA"/>
</dbReference>
<proteinExistence type="predicted"/>
<evidence type="ECO:0000313" key="3">
    <source>
        <dbReference type="Proteomes" id="UP000033500"/>
    </source>
</evidence>
<sequence length="81" mass="8827">MSIVCTFRKYGVPIIATAVIGALTWIPVYALIMSLFDIHAPNAFHWAIMAVGTALTACCLGLHRNTFAGMVRNHQNALNKP</sequence>
<dbReference type="Proteomes" id="UP000033500">
    <property type="component" value="Unassembled WGS sequence"/>
</dbReference>
<gene>
    <name evidence="2" type="ORF">VC34_26230</name>
</gene>
<dbReference type="AlphaFoldDB" id="A0A0F4SZJ4"/>
<dbReference type="PATRIC" id="fig|294.131.peg.4266"/>
<reference evidence="2 3" key="1">
    <citation type="submission" date="2015-03" db="EMBL/GenBank/DDBJ databases">
        <title>Comparative genomics of Pseudomonas insights into diversity of traits involved in vanlence and defense.</title>
        <authorList>
            <person name="Qin Y."/>
        </authorList>
    </citation>
    <scope>NUCLEOTIDE SEQUENCE [LARGE SCALE GENOMIC DNA]</scope>
    <source>
        <strain evidence="2 3">C3</strain>
    </source>
</reference>
<evidence type="ECO:0000313" key="2">
    <source>
        <dbReference type="EMBL" id="KJZ37195.1"/>
    </source>
</evidence>
<keyword evidence="1" id="KW-0472">Membrane</keyword>
<accession>A0A0F4SZJ4</accession>
<keyword evidence="1" id="KW-1133">Transmembrane helix</keyword>
<comment type="caution">
    <text evidence="2">The sequence shown here is derived from an EMBL/GenBank/DDBJ whole genome shotgun (WGS) entry which is preliminary data.</text>
</comment>
<feature type="transmembrane region" description="Helical" evidence="1">
    <location>
        <begin position="44"/>
        <end position="62"/>
    </location>
</feature>
<organism evidence="2 3">
    <name type="scientific">Pseudomonas fluorescens</name>
    <dbReference type="NCBI Taxonomy" id="294"/>
    <lineage>
        <taxon>Bacteria</taxon>
        <taxon>Pseudomonadati</taxon>
        <taxon>Pseudomonadota</taxon>
        <taxon>Gammaproteobacteria</taxon>
        <taxon>Pseudomonadales</taxon>
        <taxon>Pseudomonadaceae</taxon>
        <taxon>Pseudomonas</taxon>
    </lineage>
</organism>
<name>A0A0F4SZJ4_PSEFL</name>
<feature type="transmembrane region" description="Helical" evidence="1">
    <location>
        <begin position="12"/>
        <end position="32"/>
    </location>
</feature>
<dbReference type="RefSeq" id="WP_046049160.1">
    <property type="nucleotide sequence ID" value="NZ_LACD01000033.1"/>
</dbReference>
<protein>
    <submittedName>
        <fullName evidence="2">Uncharacterized protein</fullName>
    </submittedName>
</protein>
<keyword evidence="1" id="KW-0812">Transmembrane</keyword>
<evidence type="ECO:0000256" key="1">
    <source>
        <dbReference type="SAM" id="Phobius"/>
    </source>
</evidence>